<feature type="transmembrane region" description="Helical" evidence="1">
    <location>
        <begin position="157"/>
        <end position="177"/>
    </location>
</feature>
<evidence type="ECO:0000256" key="1">
    <source>
        <dbReference type="SAM" id="Phobius"/>
    </source>
</evidence>
<keyword evidence="1" id="KW-0812">Transmembrane</keyword>
<evidence type="ECO:0008006" key="3">
    <source>
        <dbReference type="Google" id="ProtNLM"/>
    </source>
</evidence>
<keyword evidence="1" id="KW-0472">Membrane</keyword>
<sequence length="220" mass="22097">MSEPPGGAGAEPPTWIAELVPMADRAREPLTTALPWIGAGALLAAAVGAWAARLPPPDLPVAPWSAALLLLAAGAVLALDRDRPADRRLPAGVVTGTRVLLVDLTVSALSLGLWIGLRLSGAPRALVTTAACAGAAMAIGNLGVWTRAGLGARARRAATALAVVAACAVVVAGLVAGTAEGSRLPGASWWWAGALAVVADIEAALAVRRERGARRRSTAA</sequence>
<protein>
    <recommendedName>
        <fullName evidence="3">Integral membrane protein</fullName>
    </recommendedName>
</protein>
<accession>A0AAU8N442</accession>
<gene>
    <name evidence="2" type="ORF">ABXS69_00700</name>
</gene>
<proteinExistence type="predicted"/>
<reference evidence="2" key="1">
    <citation type="submission" date="2024-05" db="EMBL/GenBank/DDBJ databases">
        <title>Draft genome assemblies of 36 bacteria isolated from hibernating arctic ground squirrels.</title>
        <authorList>
            <person name="McKee H."/>
            <person name="Mullen L."/>
            <person name="Drown D.M."/>
            <person name="Duddleston K.N."/>
        </authorList>
    </citation>
    <scope>NUCLEOTIDE SEQUENCE</scope>
    <source>
        <strain evidence="2">AR004</strain>
    </source>
</reference>
<organism evidence="2">
    <name type="scientific">Actinomyces timonensis</name>
    <dbReference type="NCBI Taxonomy" id="1288391"/>
    <lineage>
        <taxon>Bacteria</taxon>
        <taxon>Bacillati</taxon>
        <taxon>Actinomycetota</taxon>
        <taxon>Actinomycetes</taxon>
        <taxon>Actinomycetales</taxon>
        <taxon>Actinomycetaceae</taxon>
        <taxon>Actinomyces</taxon>
    </lineage>
</organism>
<feature type="transmembrane region" description="Helical" evidence="1">
    <location>
        <begin position="100"/>
        <end position="119"/>
    </location>
</feature>
<keyword evidence="1" id="KW-1133">Transmembrane helix</keyword>
<name>A0AAU8N442_9ACTO</name>
<evidence type="ECO:0000313" key="2">
    <source>
        <dbReference type="EMBL" id="XCP82477.1"/>
    </source>
</evidence>
<dbReference type="AlphaFoldDB" id="A0AAU8N442"/>
<dbReference type="EMBL" id="CP159989">
    <property type="protein sequence ID" value="XCP82477.1"/>
    <property type="molecule type" value="Genomic_DNA"/>
</dbReference>
<feature type="transmembrane region" description="Helical" evidence="1">
    <location>
        <begin position="189"/>
        <end position="207"/>
    </location>
</feature>
<dbReference type="RefSeq" id="WP_366180717.1">
    <property type="nucleotide sequence ID" value="NZ_CP159989.1"/>
</dbReference>
<feature type="transmembrane region" description="Helical" evidence="1">
    <location>
        <begin position="61"/>
        <end position="79"/>
    </location>
</feature>
<feature type="transmembrane region" description="Helical" evidence="1">
    <location>
        <begin position="125"/>
        <end position="145"/>
    </location>
</feature>
<feature type="transmembrane region" description="Helical" evidence="1">
    <location>
        <begin position="33"/>
        <end position="55"/>
    </location>
</feature>